<dbReference type="AlphaFoldDB" id="A0A940YAH3"/>
<name>A0A940YAH3_9BURK</name>
<dbReference type="NCBIfam" id="NF047637">
    <property type="entry name" value="lipo_CC0125"/>
    <property type="match status" value="1"/>
</dbReference>
<dbReference type="RefSeq" id="WP_210851656.1">
    <property type="nucleotide sequence ID" value="NZ_JAGQDD010000001.1"/>
</dbReference>
<protein>
    <recommendedName>
        <fullName evidence="3">Lipoprotein</fullName>
    </recommendedName>
</protein>
<proteinExistence type="predicted"/>
<evidence type="ECO:0008006" key="3">
    <source>
        <dbReference type="Google" id="ProtNLM"/>
    </source>
</evidence>
<keyword evidence="2" id="KW-1185">Reference proteome</keyword>
<comment type="caution">
    <text evidence="1">The sequence shown here is derived from an EMBL/GenBank/DDBJ whole genome shotgun (WGS) entry which is preliminary data.</text>
</comment>
<gene>
    <name evidence="1" type="ORF">KAK03_02865</name>
</gene>
<organism evidence="1 2">
    <name type="scientific">Ideonella alba</name>
    <dbReference type="NCBI Taxonomy" id="2824118"/>
    <lineage>
        <taxon>Bacteria</taxon>
        <taxon>Pseudomonadati</taxon>
        <taxon>Pseudomonadota</taxon>
        <taxon>Betaproteobacteria</taxon>
        <taxon>Burkholderiales</taxon>
        <taxon>Sphaerotilaceae</taxon>
        <taxon>Ideonella</taxon>
    </lineage>
</organism>
<evidence type="ECO:0000313" key="2">
    <source>
        <dbReference type="Proteomes" id="UP000676246"/>
    </source>
</evidence>
<evidence type="ECO:0000313" key="1">
    <source>
        <dbReference type="EMBL" id="MBQ0929411.1"/>
    </source>
</evidence>
<sequence length="136" mass="14639">MAAVALLAGCATGYQDASQPLVGWTGGYWEQKGPGELIKVGFSGNSIVTREKVGTYLLYRCAEIAQRESKTYFAFYQSLPDAVMDKRSAEKTVTTIVHKPAVYAYVLFFDAPGPGLLSSPDLLARLAPEVKGGAEK</sequence>
<accession>A0A940YAH3</accession>
<reference evidence="1 2" key="1">
    <citation type="submission" date="2021-04" db="EMBL/GenBank/DDBJ databases">
        <title>The genome sequence of Ideonella sp. 3Y2.</title>
        <authorList>
            <person name="Liu Y."/>
        </authorList>
    </citation>
    <scope>NUCLEOTIDE SEQUENCE [LARGE SCALE GENOMIC DNA]</scope>
    <source>
        <strain evidence="1 2">3Y2</strain>
    </source>
</reference>
<dbReference type="Proteomes" id="UP000676246">
    <property type="component" value="Unassembled WGS sequence"/>
</dbReference>
<dbReference type="EMBL" id="JAGQDD010000001">
    <property type="protein sequence ID" value="MBQ0929411.1"/>
    <property type="molecule type" value="Genomic_DNA"/>
</dbReference>